<evidence type="ECO:0000259" key="9">
    <source>
        <dbReference type="PROSITE" id="PS50112"/>
    </source>
</evidence>
<evidence type="ECO:0000256" key="5">
    <source>
        <dbReference type="ARBA" id="ARBA00023163"/>
    </source>
</evidence>
<dbReference type="EMBL" id="RCBY01000129">
    <property type="protein sequence ID" value="RQH34833.1"/>
    <property type="molecule type" value="Genomic_DNA"/>
</dbReference>
<evidence type="ECO:0000313" key="11">
    <source>
        <dbReference type="Proteomes" id="UP000269154"/>
    </source>
</evidence>
<reference evidence="10 11" key="1">
    <citation type="journal article" date="2018" name="ACS Chem. Biol.">
        <title>Ketoreductase domain dysfunction expands chemodiversity: malyngamide biosynthesis in the cyanobacterium Okeania hirsuta.</title>
        <authorList>
            <person name="Moss N.A."/>
            <person name="Leao T."/>
            <person name="Rankin M."/>
            <person name="McCullough T.M."/>
            <person name="Qu P."/>
            <person name="Korobeynikov A."/>
            <person name="Smith J.L."/>
            <person name="Gerwick L."/>
            <person name="Gerwick W.H."/>
        </authorList>
    </citation>
    <scope>NUCLEOTIDE SEQUENCE [LARGE SCALE GENOMIC DNA]</scope>
    <source>
        <strain evidence="10 11">PAB10Feb10-1</strain>
    </source>
</reference>
<evidence type="ECO:0000256" key="2">
    <source>
        <dbReference type="ARBA" id="ARBA00023012"/>
    </source>
</evidence>
<name>A0A3N6P5E2_9CYAN</name>
<keyword evidence="5" id="KW-0804">Transcription</keyword>
<evidence type="ECO:0000256" key="3">
    <source>
        <dbReference type="ARBA" id="ARBA00023015"/>
    </source>
</evidence>
<keyword evidence="11" id="KW-1185">Reference proteome</keyword>
<proteinExistence type="predicted"/>
<dbReference type="Pfam" id="PF13426">
    <property type="entry name" value="PAS_9"/>
    <property type="match status" value="1"/>
</dbReference>
<dbReference type="SUPFAM" id="SSF52172">
    <property type="entry name" value="CheY-like"/>
    <property type="match status" value="1"/>
</dbReference>
<protein>
    <submittedName>
        <fullName evidence="10">Response regulator</fullName>
    </submittedName>
</protein>
<dbReference type="OrthoDB" id="9115at2"/>
<dbReference type="CDD" id="cd00130">
    <property type="entry name" value="PAS"/>
    <property type="match status" value="1"/>
</dbReference>
<dbReference type="GO" id="GO:0005829">
    <property type="term" value="C:cytosol"/>
    <property type="evidence" value="ECO:0007669"/>
    <property type="project" value="TreeGrafter"/>
</dbReference>
<evidence type="ECO:0000256" key="1">
    <source>
        <dbReference type="ARBA" id="ARBA00022553"/>
    </source>
</evidence>
<evidence type="ECO:0000313" key="10">
    <source>
        <dbReference type="EMBL" id="RQH34833.1"/>
    </source>
</evidence>
<evidence type="ECO:0000256" key="4">
    <source>
        <dbReference type="ARBA" id="ARBA00023125"/>
    </source>
</evidence>
<evidence type="ECO:0000256" key="6">
    <source>
        <dbReference type="PROSITE-ProRule" id="PRU00169"/>
    </source>
</evidence>
<dbReference type="InterPro" id="IPR011006">
    <property type="entry name" value="CheY-like_superfamily"/>
</dbReference>
<keyword evidence="3" id="KW-0805">Transcription regulation</keyword>
<dbReference type="SUPFAM" id="SSF55785">
    <property type="entry name" value="PYP-like sensor domain (PAS domain)"/>
    <property type="match status" value="1"/>
</dbReference>
<dbReference type="Pfam" id="PF00072">
    <property type="entry name" value="Response_reg"/>
    <property type="match status" value="1"/>
</dbReference>
<organism evidence="10 11">
    <name type="scientific">Okeania hirsuta</name>
    <dbReference type="NCBI Taxonomy" id="1458930"/>
    <lineage>
        <taxon>Bacteria</taxon>
        <taxon>Bacillati</taxon>
        <taxon>Cyanobacteriota</taxon>
        <taxon>Cyanophyceae</taxon>
        <taxon>Oscillatoriophycideae</taxon>
        <taxon>Oscillatoriales</taxon>
        <taxon>Microcoleaceae</taxon>
        <taxon>Okeania</taxon>
    </lineage>
</organism>
<sequence length="195" mass="22193">MALITIQSQVPDLILLDIMMPQVDGYQVCQQLKANPKTKDISIIFVSSINGSVDKVKEFSVGGVDYITKPLQIEELLARVENQMMMTKQKQKLKEENTKLKQELSEHQQNEEQLQLLHRAIDACQNGIMITDSTQTDNPIVYVNQGFETITGYSKAEVMGKNPRFLHKNHPNQTALTEVSTAVQEQRKWALHNQE</sequence>
<dbReference type="GO" id="GO:0032993">
    <property type="term" value="C:protein-DNA complex"/>
    <property type="evidence" value="ECO:0007669"/>
    <property type="project" value="TreeGrafter"/>
</dbReference>
<dbReference type="PANTHER" id="PTHR48111:SF1">
    <property type="entry name" value="TWO-COMPONENT RESPONSE REGULATOR ORR33"/>
    <property type="match status" value="1"/>
</dbReference>
<dbReference type="Gene3D" id="3.30.450.20">
    <property type="entry name" value="PAS domain"/>
    <property type="match status" value="1"/>
</dbReference>
<accession>A0A3N6P5E2</accession>
<feature type="domain" description="PAS" evidence="9">
    <location>
        <begin position="113"/>
        <end position="172"/>
    </location>
</feature>
<dbReference type="GO" id="GO:0000976">
    <property type="term" value="F:transcription cis-regulatory region binding"/>
    <property type="evidence" value="ECO:0007669"/>
    <property type="project" value="TreeGrafter"/>
</dbReference>
<dbReference type="PROSITE" id="PS50110">
    <property type="entry name" value="RESPONSE_REGULATORY"/>
    <property type="match status" value="1"/>
</dbReference>
<dbReference type="GO" id="GO:0006355">
    <property type="term" value="P:regulation of DNA-templated transcription"/>
    <property type="evidence" value="ECO:0007669"/>
    <property type="project" value="TreeGrafter"/>
</dbReference>
<dbReference type="SMART" id="SM00448">
    <property type="entry name" value="REC"/>
    <property type="match status" value="1"/>
</dbReference>
<feature type="domain" description="Response regulatory" evidence="8">
    <location>
        <begin position="1"/>
        <end position="84"/>
    </location>
</feature>
<keyword evidence="2" id="KW-0902">Two-component regulatory system</keyword>
<keyword evidence="1 6" id="KW-0597">Phosphoprotein</keyword>
<keyword evidence="4" id="KW-0238">DNA-binding</keyword>
<dbReference type="InterPro" id="IPR039420">
    <property type="entry name" value="WalR-like"/>
</dbReference>
<dbReference type="AlphaFoldDB" id="A0A3N6P5E2"/>
<comment type="caution">
    <text evidence="10">The sequence shown here is derived from an EMBL/GenBank/DDBJ whole genome shotgun (WGS) entry which is preliminary data.</text>
</comment>
<dbReference type="InterPro" id="IPR035965">
    <property type="entry name" value="PAS-like_dom_sf"/>
</dbReference>
<dbReference type="PROSITE" id="PS50112">
    <property type="entry name" value="PAS"/>
    <property type="match status" value="1"/>
</dbReference>
<keyword evidence="7" id="KW-0175">Coiled coil</keyword>
<evidence type="ECO:0000259" key="8">
    <source>
        <dbReference type="PROSITE" id="PS50110"/>
    </source>
</evidence>
<dbReference type="NCBIfam" id="TIGR00229">
    <property type="entry name" value="sensory_box"/>
    <property type="match status" value="1"/>
</dbReference>
<feature type="modified residue" description="4-aspartylphosphate" evidence="6">
    <location>
        <position position="17"/>
    </location>
</feature>
<dbReference type="GO" id="GO:0000156">
    <property type="term" value="F:phosphorelay response regulator activity"/>
    <property type="evidence" value="ECO:0007669"/>
    <property type="project" value="TreeGrafter"/>
</dbReference>
<dbReference type="SMART" id="SM00091">
    <property type="entry name" value="PAS"/>
    <property type="match status" value="1"/>
</dbReference>
<dbReference type="Proteomes" id="UP000269154">
    <property type="component" value="Unassembled WGS sequence"/>
</dbReference>
<evidence type="ECO:0000256" key="7">
    <source>
        <dbReference type="SAM" id="Coils"/>
    </source>
</evidence>
<dbReference type="InterPro" id="IPR001789">
    <property type="entry name" value="Sig_transdc_resp-reg_receiver"/>
</dbReference>
<dbReference type="Gene3D" id="3.40.50.2300">
    <property type="match status" value="1"/>
</dbReference>
<dbReference type="PANTHER" id="PTHR48111">
    <property type="entry name" value="REGULATOR OF RPOS"/>
    <property type="match status" value="1"/>
</dbReference>
<gene>
    <name evidence="10" type="ORF">D5R40_20385</name>
</gene>
<feature type="coiled-coil region" evidence="7">
    <location>
        <begin position="77"/>
        <end position="117"/>
    </location>
</feature>
<dbReference type="InterPro" id="IPR000014">
    <property type="entry name" value="PAS"/>
</dbReference>